<evidence type="ECO:0000256" key="3">
    <source>
        <dbReference type="ARBA" id="ARBA00022692"/>
    </source>
</evidence>
<feature type="transmembrane region" description="Helical" evidence="6">
    <location>
        <begin position="37"/>
        <end position="60"/>
    </location>
</feature>
<sequence>MGIVVNQSIKNTIITYFGFGIGAVNVIFLYTQFVSEAYFGLITFILSTASILMPFMAFGVHNTIVKFYSTFKTRQSQNSFLSLMLLLPLLLIVPLGLITHFAYDLIANWLSKENVIIKDYTWLIYICAAAFAYFEVFYAWSKVQLQSVFGNFMSEVFHRFITTLLLLTLYFGYINVDQLIYGIVITYIVRALLMKLYAFSLRMPVFKITKIPNVGSILKYSALIIIAGSVANIILEIDKFMLGQFQALNNVAYYGVAIYIATVIGVPARAMHQIANPLTSKLLNEGHKVELKTLYQKSSINLFIISGFIFLCIIININKLYLLIPENYSEGFLVVLVIGLAKLSDNLIGNNNAILFNSDYYRVVLVFGILLAILTVVLNLVFIPLYGINGAAYASCITIFIYNTIKLLFVYKKFKIQPFTLATLKTTLLILICGLGLFFWEFNFNPIISIIAKTLILIVIYGLTVFKFNLSEDISKILNRFIP</sequence>
<dbReference type="Pfam" id="PF01943">
    <property type="entry name" value="Polysacc_synt"/>
    <property type="match status" value="1"/>
</dbReference>
<dbReference type="InterPro" id="IPR050833">
    <property type="entry name" value="Poly_Biosynth_Transport"/>
</dbReference>
<feature type="transmembrane region" description="Helical" evidence="6">
    <location>
        <begin position="300"/>
        <end position="322"/>
    </location>
</feature>
<feature type="transmembrane region" description="Helical" evidence="6">
    <location>
        <begin position="391"/>
        <end position="409"/>
    </location>
</feature>
<dbReference type="PANTHER" id="PTHR30250">
    <property type="entry name" value="PST FAMILY PREDICTED COLANIC ACID TRANSPORTER"/>
    <property type="match status" value="1"/>
</dbReference>
<feature type="transmembrane region" description="Helical" evidence="6">
    <location>
        <begin position="251"/>
        <end position="271"/>
    </location>
</feature>
<comment type="subcellular location">
    <subcellularLocation>
        <location evidence="1">Cell membrane</location>
        <topology evidence="1">Multi-pass membrane protein</topology>
    </subcellularLocation>
</comment>
<evidence type="ECO:0000256" key="1">
    <source>
        <dbReference type="ARBA" id="ARBA00004651"/>
    </source>
</evidence>
<feature type="transmembrane region" description="Helical" evidence="6">
    <location>
        <begin position="179"/>
        <end position="197"/>
    </location>
</feature>
<feature type="transmembrane region" description="Helical" evidence="6">
    <location>
        <begin position="152"/>
        <end position="173"/>
    </location>
</feature>
<comment type="caution">
    <text evidence="7">The sequence shown here is derived from an EMBL/GenBank/DDBJ whole genome shotgun (WGS) entry which is preliminary data.</text>
</comment>
<feature type="transmembrane region" description="Helical" evidence="6">
    <location>
        <begin position="360"/>
        <end position="385"/>
    </location>
</feature>
<evidence type="ECO:0000256" key="6">
    <source>
        <dbReference type="SAM" id="Phobius"/>
    </source>
</evidence>
<dbReference type="RefSeq" id="WP_191098756.1">
    <property type="nucleotide sequence ID" value="NZ_JACXXF010000001.1"/>
</dbReference>
<feature type="transmembrane region" description="Helical" evidence="6">
    <location>
        <begin position="12"/>
        <end position="31"/>
    </location>
</feature>
<proteinExistence type="predicted"/>
<feature type="transmembrane region" description="Helical" evidence="6">
    <location>
        <begin position="217"/>
        <end position="235"/>
    </location>
</feature>
<keyword evidence="8" id="KW-1185">Reference proteome</keyword>
<evidence type="ECO:0000256" key="2">
    <source>
        <dbReference type="ARBA" id="ARBA00022475"/>
    </source>
</evidence>
<keyword evidence="2" id="KW-1003">Cell membrane</keyword>
<protein>
    <submittedName>
        <fullName evidence="7">Polysaccharide biosynthesis C-terminal domain-containing protein</fullName>
    </submittedName>
</protein>
<keyword evidence="4 6" id="KW-1133">Transmembrane helix</keyword>
<feature type="transmembrane region" description="Helical" evidence="6">
    <location>
        <begin position="328"/>
        <end position="348"/>
    </location>
</feature>
<dbReference type="PANTHER" id="PTHR30250:SF11">
    <property type="entry name" value="O-ANTIGEN TRANSPORTER-RELATED"/>
    <property type="match status" value="1"/>
</dbReference>
<evidence type="ECO:0000313" key="8">
    <source>
        <dbReference type="Proteomes" id="UP000627521"/>
    </source>
</evidence>
<feature type="transmembrane region" description="Helical" evidence="6">
    <location>
        <begin position="80"/>
        <end position="102"/>
    </location>
</feature>
<dbReference type="Proteomes" id="UP000627521">
    <property type="component" value="Unassembled WGS sequence"/>
</dbReference>
<evidence type="ECO:0000256" key="5">
    <source>
        <dbReference type="ARBA" id="ARBA00023136"/>
    </source>
</evidence>
<dbReference type="InterPro" id="IPR002797">
    <property type="entry name" value="Polysacc_synth"/>
</dbReference>
<keyword evidence="5 6" id="KW-0472">Membrane</keyword>
<dbReference type="EMBL" id="JACXXH010000001">
    <property type="protein sequence ID" value="MBD3862082.1"/>
    <property type="molecule type" value="Genomic_DNA"/>
</dbReference>
<keyword evidence="3 6" id="KW-0812">Transmembrane</keyword>
<feature type="transmembrane region" description="Helical" evidence="6">
    <location>
        <begin position="421"/>
        <end position="440"/>
    </location>
</feature>
<feature type="transmembrane region" description="Helical" evidence="6">
    <location>
        <begin position="446"/>
        <end position="466"/>
    </location>
</feature>
<reference evidence="7 8" key="1">
    <citation type="submission" date="2020-09" db="EMBL/GenBank/DDBJ databases">
        <title>Bacillus nautilus sp. nov., Chryseoglobus crepusculi sp. nov, and Psychrobacter noctis sp. nov., isolated from deep-sea sponges from the equatorial Atlantic.</title>
        <authorList>
            <person name="Stennett H.L."/>
            <person name="Williams S.E."/>
        </authorList>
    </citation>
    <scope>NUCLEOTIDE SEQUENCE [LARGE SCALE GENOMIC DNA]</scope>
    <source>
        <strain evidence="7 8">28M-24</strain>
    </source>
</reference>
<organism evidence="7 8">
    <name type="scientific">Olleya marilimosa</name>
    <dbReference type="NCBI Taxonomy" id="272164"/>
    <lineage>
        <taxon>Bacteria</taxon>
        <taxon>Pseudomonadati</taxon>
        <taxon>Bacteroidota</taxon>
        <taxon>Flavobacteriia</taxon>
        <taxon>Flavobacteriales</taxon>
        <taxon>Flavobacteriaceae</taxon>
    </lineage>
</organism>
<accession>A0ABR8LPD6</accession>
<evidence type="ECO:0000256" key="4">
    <source>
        <dbReference type="ARBA" id="ARBA00022989"/>
    </source>
</evidence>
<feature type="transmembrane region" description="Helical" evidence="6">
    <location>
        <begin position="122"/>
        <end position="140"/>
    </location>
</feature>
<evidence type="ECO:0000313" key="7">
    <source>
        <dbReference type="EMBL" id="MBD3862082.1"/>
    </source>
</evidence>
<name>A0ABR8LPD6_9FLAO</name>
<gene>
    <name evidence="7" type="ORF">IEG06_01370</name>
</gene>